<name>A0AAE0ZBH0_9GAST</name>
<gene>
    <name evidence="2" type="ORF">RRG08_026313</name>
</gene>
<accession>A0AAE0ZBH0</accession>
<dbReference type="AlphaFoldDB" id="A0AAE0ZBH0"/>
<keyword evidence="3" id="KW-1185">Reference proteome</keyword>
<protein>
    <submittedName>
        <fullName evidence="2">Uncharacterized protein</fullName>
    </submittedName>
</protein>
<evidence type="ECO:0000313" key="2">
    <source>
        <dbReference type="EMBL" id="KAK3765846.1"/>
    </source>
</evidence>
<proteinExistence type="predicted"/>
<dbReference type="Proteomes" id="UP001283361">
    <property type="component" value="Unassembled WGS sequence"/>
</dbReference>
<organism evidence="2 3">
    <name type="scientific">Elysia crispata</name>
    <name type="common">lettuce slug</name>
    <dbReference type="NCBI Taxonomy" id="231223"/>
    <lineage>
        <taxon>Eukaryota</taxon>
        <taxon>Metazoa</taxon>
        <taxon>Spiralia</taxon>
        <taxon>Lophotrochozoa</taxon>
        <taxon>Mollusca</taxon>
        <taxon>Gastropoda</taxon>
        <taxon>Heterobranchia</taxon>
        <taxon>Euthyneura</taxon>
        <taxon>Panpulmonata</taxon>
        <taxon>Sacoglossa</taxon>
        <taxon>Placobranchoidea</taxon>
        <taxon>Plakobranchidae</taxon>
        <taxon>Elysia</taxon>
    </lineage>
</organism>
<evidence type="ECO:0000256" key="1">
    <source>
        <dbReference type="SAM" id="MobiDB-lite"/>
    </source>
</evidence>
<reference evidence="2" key="1">
    <citation type="journal article" date="2023" name="G3 (Bethesda)">
        <title>A reference genome for the long-term kleptoplast-retaining sea slug Elysia crispata morphotype clarki.</title>
        <authorList>
            <person name="Eastman K.E."/>
            <person name="Pendleton A.L."/>
            <person name="Shaikh M.A."/>
            <person name="Suttiyut T."/>
            <person name="Ogas R."/>
            <person name="Tomko P."/>
            <person name="Gavelis G."/>
            <person name="Widhalm J.R."/>
            <person name="Wisecaver J.H."/>
        </authorList>
    </citation>
    <scope>NUCLEOTIDE SEQUENCE</scope>
    <source>
        <strain evidence="2">ECLA1</strain>
    </source>
</reference>
<comment type="caution">
    <text evidence="2">The sequence shown here is derived from an EMBL/GenBank/DDBJ whole genome shotgun (WGS) entry which is preliminary data.</text>
</comment>
<evidence type="ECO:0000313" key="3">
    <source>
        <dbReference type="Proteomes" id="UP001283361"/>
    </source>
</evidence>
<dbReference type="EMBL" id="JAWDGP010004277">
    <property type="protein sequence ID" value="KAK3765846.1"/>
    <property type="molecule type" value="Genomic_DNA"/>
</dbReference>
<feature type="region of interest" description="Disordered" evidence="1">
    <location>
        <begin position="103"/>
        <end position="128"/>
    </location>
</feature>
<sequence>MQELSDQSWGRGFSSKLNKDAGGKAFLIAQAIRGRNKRDPSSCFSDLSIAAVVVILFGSHVTTFSDLIIAVDANFISCEGFAQPILHFPCAYRSSLSTLMRSRSTDARRGSSISPDSSMGMGTACGHA</sequence>